<sequence length="126" mass="14918">MMRENEVHKFSDGTLTRILEKLDHMVKDYVLFKFNPDMKNRIWFEDDKRRSKEFIEMLTTDLSRELNDFIILTLSQNQRDLPKDNPLVSVEVLRNRVNTSAVRITMMIADIEESRHGPSDAMHNPP</sequence>
<gene>
    <name evidence="1" type="ORF">Tco_0656754</name>
</gene>
<accession>A0ABQ4XAC3</accession>
<keyword evidence="2" id="KW-1185">Reference proteome</keyword>
<evidence type="ECO:0000313" key="2">
    <source>
        <dbReference type="Proteomes" id="UP001151760"/>
    </source>
</evidence>
<dbReference type="EMBL" id="BQNB010009328">
    <property type="protein sequence ID" value="GJS61970.1"/>
    <property type="molecule type" value="Genomic_DNA"/>
</dbReference>
<comment type="caution">
    <text evidence="1">The sequence shown here is derived from an EMBL/GenBank/DDBJ whole genome shotgun (WGS) entry which is preliminary data.</text>
</comment>
<evidence type="ECO:0000313" key="1">
    <source>
        <dbReference type="EMBL" id="GJS61970.1"/>
    </source>
</evidence>
<reference evidence="1" key="2">
    <citation type="submission" date="2022-01" db="EMBL/GenBank/DDBJ databases">
        <authorList>
            <person name="Yamashiro T."/>
            <person name="Shiraishi A."/>
            <person name="Satake H."/>
            <person name="Nakayama K."/>
        </authorList>
    </citation>
    <scope>NUCLEOTIDE SEQUENCE</scope>
</reference>
<name>A0ABQ4XAC3_9ASTR</name>
<proteinExistence type="predicted"/>
<reference evidence="1" key="1">
    <citation type="journal article" date="2022" name="Int. J. Mol. Sci.">
        <title>Draft Genome of Tanacetum Coccineum: Genomic Comparison of Closely Related Tanacetum-Family Plants.</title>
        <authorList>
            <person name="Yamashiro T."/>
            <person name="Shiraishi A."/>
            <person name="Nakayama K."/>
            <person name="Satake H."/>
        </authorList>
    </citation>
    <scope>NUCLEOTIDE SEQUENCE</scope>
</reference>
<organism evidence="1 2">
    <name type="scientific">Tanacetum coccineum</name>
    <dbReference type="NCBI Taxonomy" id="301880"/>
    <lineage>
        <taxon>Eukaryota</taxon>
        <taxon>Viridiplantae</taxon>
        <taxon>Streptophyta</taxon>
        <taxon>Embryophyta</taxon>
        <taxon>Tracheophyta</taxon>
        <taxon>Spermatophyta</taxon>
        <taxon>Magnoliopsida</taxon>
        <taxon>eudicotyledons</taxon>
        <taxon>Gunneridae</taxon>
        <taxon>Pentapetalae</taxon>
        <taxon>asterids</taxon>
        <taxon>campanulids</taxon>
        <taxon>Asterales</taxon>
        <taxon>Asteraceae</taxon>
        <taxon>Asteroideae</taxon>
        <taxon>Anthemideae</taxon>
        <taxon>Anthemidinae</taxon>
        <taxon>Tanacetum</taxon>
    </lineage>
</organism>
<dbReference type="Proteomes" id="UP001151760">
    <property type="component" value="Unassembled WGS sequence"/>
</dbReference>
<protein>
    <submittedName>
        <fullName evidence="1">Uncharacterized protein</fullName>
    </submittedName>
</protein>